<comment type="caution">
    <text evidence="4">The sequence shown here is derived from an EMBL/GenBank/DDBJ whole genome shotgun (WGS) entry which is preliminary data.</text>
</comment>
<dbReference type="PRINTS" id="PR00081">
    <property type="entry name" value="GDHRDH"/>
</dbReference>
<proteinExistence type="inferred from homology"/>
<dbReference type="AlphaFoldDB" id="A0AAD6HRI9"/>
<dbReference type="InterPro" id="IPR020904">
    <property type="entry name" value="Sc_DH/Rdtase_CS"/>
</dbReference>
<dbReference type="EMBL" id="JAQJAN010000003">
    <property type="protein sequence ID" value="KAJ5733478.1"/>
    <property type="molecule type" value="Genomic_DNA"/>
</dbReference>
<evidence type="ECO:0000256" key="3">
    <source>
        <dbReference type="ARBA" id="ARBA00023002"/>
    </source>
</evidence>
<organism evidence="4 5">
    <name type="scientific">Penicillium malachiteum</name>
    <dbReference type="NCBI Taxonomy" id="1324776"/>
    <lineage>
        <taxon>Eukaryota</taxon>
        <taxon>Fungi</taxon>
        <taxon>Dikarya</taxon>
        <taxon>Ascomycota</taxon>
        <taxon>Pezizomycotina</taxon>
        <taxon>Eurotiomycetes</taxon>
        <taxon>Eurotiomycetidae</taxon>
        <taxon>Eurotiales</taxon>
        <taxon>Aspergillaceae</taxon>
        <taxon>Penicillium</taxon>
    </lineage>
</organism>
<protein>
    <submittedName>
        <fullName evidence="4">Uncharacterized protein</fullName>
    </submittedName>
</protein>
<evidence type="ECO:0000256" key="2">
    <source>
        <dbReference type="ARBA" id="ARBA00022857"/>
    </source>
</evidence>
<dbReference type="InterPro" id="IPR036291">
    <property type="entry name" value="NAD(P)-bd_dom_sf"/>
</dbReference>
<dbReference type="PROSITE" id="PS00061">
    <property type="entry name" value="ADH_SHORT"/>
    <property type="match status" value="1"/>
</dbReference>
<dbReference type="InterPro" id="IPR002347">
    <property type="entry name" value="SDR_fam"/>
</dbReference>
<dbReference type="GO" id="GO:0016491">
    <property type="term" value="F:oxidoreductase activity"/>
    <property type="evidence" value="ECO:0007669"/>
    <property type="project" value="UniProtKB-KW"/>
</dbReference>
<dbReference type="SUPFAM" id="SSF51735">
    <property type="entry name" value="NAD(P)-binding Rossmann-fold domains"/>
    <property type="match status" value="1"/>
</dbReference>
<dbReference type="Proteomes" id="UP001215712">
    <property type="component" value="Unassembled WGS sequence"/>
</dbReference>
<evidence type="ECO:0000256" key="1">
    <source>
        <dbReference type="ARBA" id="ARBA00006484"/>
    </source>
</evidence>
<evidence type="ECO:0000313" key="5">
    <source>
        <dbReference type="Proteomes" id="UP001215712"/>
    </source>
</evidence>
<name>A0AAD6HRI9_9EURO</name>
<gene>
    <name evidence="4" type="ORF">N7493_002264</name>
</gene>
<dbReference type="PANTHER" id="PTHR43618:SF18">
    <property type="entry name" value="SHORT CHAIN DEHYDROGENASE_REDUCTASE FAMILY (AFU_ORTHOLOGUE AFUA_5G12480)"/>
    <property type="match status" value="1"/>
</dbReference>
<dbReference type="InterPro" id="IPR052178">
    <property type="entry name" value="Sec_Metab_Biosynth_SDR"/>
</dbReference>
<dbReference type="PANTHER" id="PTHR43618">
    <property type="entry name" value="7-ALPHA-HYDROXYSTEROID DEHYDROGENASE"/>
    <property type="match status" value="1"/>
</dbReference>
<sequence length="320" mass="34007">MTKYEDESLKDELLRPLFGVQGLVAVITGGGTGIGKMAAHALLAGGAKAVYILGRRAEALQACRDSSPRSEAIFPIICDVTSKKSLQDACDQVKREIGYCDLLFANAGVPEIPSKILDRSSVKTIQEGLSGLEMDSYEQIYRINTLGAFQTAVSFLQLLEEGNKRAEVPQKSQILLTSSVTGKTSASYGTFGYAASKAALNVLANQLAGILLPHKIRVNVLVAGIYSSEMTDGMLKMTCKSDPTVEGALDSSCIPLERIGSPEDMIGLILFLASKAGGYISGAELVTDGGMLSMPPSWATPTPPVHRGVRILNGIEDNHL</sequence>
<reference evidence="4" key="1">
    <citation type="journal article" date="2023" name="IMA Fungus">
        <title>Comparative genomic study of the Penicillium genus elucidates a diverse pangenome and 15 lateral gene transfer events.</title>
        <authorList>
            <person name="Petersen C."/>
            <person name="Sorensen T."/>
            <person name="Nielsen M.R."/>
            <person name="Sondergaard T.E."/>
            <person name="Sorensen J.L."/>
            <person name="Fitzpatrick D.A."/>
            <person name="Frisvad J.C."/>
            <person name="Nielsen K.L."/>
        </authorList>
    </citation>
    <scope>NUCLEOTIDE SEQUENCE</scope>
    <source>
        <strain evidence="4">IBT 17514</strain>
    </source>
</reference>
<keyword evidence="5" id="KW-1185">Reference proteome</keyword>
<comment type="similarity">
    <text evidence="1">Belongs to the short-chain dehydrogenases/reductases (SDR) family.</text>
</comment>
<dbReference type="Gene3D" id="3.40.50.720">
    <property type="entry name" value="NAD(P)-binding Rossmann-like Domain"/>
    <property type="match status" value="1"/>
</dbReference>
<accession>A0AAD6HRI9</accession>
<keyword evidence="3" id="KW-0560">Oxidoreductase</keyword>
<dbReference type="CDD" id="cd05233">
    <property type="entry name" value="SDR_c"/>
    <property type="match status" value="1"/>
</dbReference>
<dbReference type="Pfam" id="PF00106">
    <property type="entry name" value="adh_short"/>
    <property type="match status" value="1"/>
</dbReference>
<keyword evidence="2" id="KW-0521">NADP</keyword>
<evidence type="ECO:0000313" key="4">
    <source>
        <dbReference type="EMBL" id="KAJ5733478.1"/>
    </source>
</evidence>
<reference evidence="4" key="2">
    <citation type="submission" date="2023-01" db="EMBL/GenBank/DDBJ databases">
        <authorList>
            <person name="Petersen C."/>
        </authorList>
    </citation>
    <scope>NUCLEOTIDE SEQUENCE</scope>
    <source>
        <strain evidence="4">IBT 17514</strain>
    </source>
</reference>